<evidence type="ECO:0000313" key="15">
    <source>
        <dbReference type="EMBL" id="TBH80811.1"/>
    </source>
</evidence>
<dbReference type="Pfam" id="PF10576">
    <property type="entry name" value="EndIII_4Fe-2S"/>
    <property type="match status" value="1"/>
</dbReference>
<evidence type="ECO:0000256" key="3">
    <source>
        <dbReference type="ARBA" id="ARBA00022723"/>
    </source>
</evidence>
<dbReference type="SMART" id="SM00478">
    <property type="entry name" value="ENDO3c"/>
    <property type="match status" value="1"/>
</dbReference>
<keyword evidence="11 12" id="KW-0326">Glycosidase</keyword>
<feature type="binding site" evidence="12">
    <location>
        <position position="200"/>
    </location>
    <ligand>
        <name>[4Fe-4S] cluster</name>
        <dbReference type="ChEBI" id="CHEBI:49883"/>
    </ligand>
</feature>
<comment type="caution">
    <text evidence="15">The sequence shown here is derived from an EMBL/GenBank/DDBJ whole genome shotgun (WGS) entry which is preliminary data.</text>
</comment>
<evidence type="ECO:0000256" key="13">
    <source>
        <dbReference type="SAM" id="MobiDB-lite"/>
    </source>
</evidence>
<gene>
    <name evidence="12 15" type="primary">nth</name>
    <name evidence="15" type="ORF">EB812_04305</name>
</gene>
<evidence type="ECO:0000256" key="8">
    <source>
        <dbReference type="ARBA" id="ARBA00023125"/>
    </source>
</evidence>
<protein>
    <recommendedName>
        <fullName evidence="12">Endonuclease III</fullName>
        <ecNumber evidence="12">4.2.99.18</ecNumber>
    </recommendedName>
    <alternativeName>
        <fullName evidence="12">DNA-(apurinic or apyrimidinic site) lyase</fullName>
    </alternativeName>
</protein>
<dbReference type="GO" id="GO:0046872">
    <property type="term" value="F:metal ion binding"/>
    <property type="evidence" value="ECO:0007669"/>
    <property type="project" value="UniProtKB-KW"/>
</dbReference>
<keyword evidence="2 12" id="KW-0004">4Fe-4S</keyword>
<evidence type="ECO:0000256" key="12">
    <source>
        <dbReference type="HAMAP-Rule" id="MF_00942"/>
    </source>
</evidence>
<feature type="binding site" evidence="12">
    <location>
        <position position="193"/>
    </location>
    <ligand>
        <name>[4Fe-4S] cluster</name>
        <dbReference type="ChEBI" id="CHEBI:49883"/>
    </ligand>
</feature>
<keyword evidence="15" id="KW-0540">Nuclease</keyword>
<feature type="binding site" evidence="12">
    <location>
        <position position="203"/>
    </location>
    <ligand>
        <name>[4Fe-4S] cluster</name>
        <dbReference type="ChEBI" id="CHEBI:49883"/>
    </ligand>
</feature>
<keyword evidence="7 12" id="KW-0411">Iron-sulfur</keyword>
<dbReference type="InterPro" id="IPR003651">
    <property type="entry name" value="Endonuclease3_FeS-loop_motif"/>
</dbReference>
<dbReference type="InterPro" id="IPR005759">
    <property type="entry name" value="Nth"/>
</dbReference>
<feature type="domain" description="HhH-GPD" evidence="14">
    <location>
        <begin position="43"/>
        <end position="191"/>
    </location>
</feature>
<dbReference type="InterPro" id="IPR011257">
    <property type="entry name" value="DNA_glycosylase"/>
</dbReference>
<dbReference type="HAMAP" id="MF_00942">
    <property type="entry name" value="Nth"/>
    <property type="match status" value="1"/>
</dbReference>
<dbReference type="GO" id="GO:0019104">
    <property type="term" value="F:DNA N-glycosylase activity"/>
    <property type="evidence" value="ECO:0007669"/>
    <property type="project" value="UniProtKB-UniRule"/>
</dbReference>
<keyword evidence="9 12" id="KW-0234">DNA repair</keyword>
<evidence type="ECO:0000256" key="1">
    <source>
        <dbReference type="ARBA" id="ARBA00008343"/>
    </source>
</evidence>
<dbReference type="GO" id="GO:0051539">
    <property type="term" value="F:4 iron, 4 sulfur cluster binding"/>
    <property type="evidence" value="ECO:0007669"/>
    <property type="project" value="UniProtKB-UniRule"/>
</dbReference>
<evidence type="ECO:0000259" key="14">
    <source>
        <dbReference type="SMART" id="SM00478"/>
    </source>
</evidence>
<dbReference type="PANTHER" id="PTHR10359">
    <property type="entry name" value="A/G-SPECIFIC ADENINE GLYCOSYLASE/ENDONUCLEASE III"/>
    <property type="match status" value="1"/>
</dbReference>
<comment type="function">
    <text evidence="12">DNA repair enzyme that has both DNA N-glycosylase activity and AP-lyase activity. The DNA N-glycosylase activity releases various damaged pyrimidines from DNA by cleaving the N-glycosidic bond, leaving an AP (apurinic/apyrimidinic) site. The AP-lyase activity cleaves the phosphodiester bond 3' to the AP site by a beta-elimination, leaving a 3'-terminal unsaturated sugar and a product with a terminal 5'-phosphate.</text>
</comment>
<comment type="catalytic activity">
    <reaction evidence="12">
        <text>2'-deoxyribonucleotide-(2'-deoxyribose 5'-phosphate)-2'-deoxyribonucleotide-DNA = a 3'-end 2'-deoxyribonucleotide-(2,3-dehydro-2,3-deoxyribose 5'-phosphate)-DNA + a 5'-end 5'-phospho-2'-deoxyribonucleoside-DNA + H(+)</text>
        <dbReference type="Rhea" id="RHEA:66592"/>
        <dbReference type="Rhea" id="RHEA-COMP:13180"/>
        <dbReference type="Rhea" id="RHEA-COMP:16897"/>
        <dbReference type="Rhea" id="RHEA-COMP:17067"/>
        <dbReference type="ChEBI" id="CHEBI:15378"/>
        <dbReference type="ChEBI" id="CHEBI:136412"/>
        <dbReference type="ChEBI" id="CHEBI:157695"/>
        <dbReference type="ChEBI" id="CHEBI:167181"/>
        <dbReference type="EC" id="4.2.99.18"/>
    </reaction>
</comment>
<evidence type="ECO:0000256" key="4">
    <source>
        <dbReference type="ARBA" id="ARBA00022763"/>
    </source>
</evidence>
<dbReference type="FunFam" id="1.10.1670.10:FF:000001">
    <property type="entry name" value="Endonuclease III"/>
    <property type="match status" value="1"/>
</dbReference>
<evidence type="ECO:0000313" key="16">
    <source>
        <dbReference type="Proteomes" id="UP000292919"/>
    </source>
</evidence>
<evidence type="ECO:0000256" key="11">
    <source>
        <dbReference type="ARBA" id="ARBA00023295"/>
    </source>
</evidence>
<proteinExistence type="inferred from homology"/>
<keyword evidence="4 12" id="KW-0227">DNA damage</keyword>
<feature type="binding site" evidence="12">
    <location>
        <position position="209"/>
    </location>
    <ligand>
        <name>[4Fe-4S] cluster</name>
        <dbReference type="ChEBI" id="CHEBI:49883"/>
    </ligand>
</feature>
<dbReference type="FunFam" id="1.10.340.30:FF:000001">
    <property type="entry name" value="Endonuclease III"/>
    <property type="match status" value="1"/>
</dbReference>
<evidence type="ECO:0000256" key="6">
    <source>
        <dbReference type="ARBA" id="ARBA00023004"/>
    </source>
</evidence>
<dbReference type="InterPro" id="IPR003265">
    <property type="entry name" value="HhH-GPD_domain"/>
</dbReference>
<dbReference type="Gene3D" id="1.10.1670.10">
    <property type="entry name" value="Helix-hairpin-Helix base-excision DNA repair enzymes (C-terminal)"/>
    <property type="match status" value="1"/>
</dbReference>
<dbReference type="GO" id="GO:0003677">
    <property type="term" value="F:DNA binding"/>
    <property type="evidence" value="ECO:0007669"/>
    <property type="project" value="UniProtKB-UniRule"/>
</dbReference>
<dbReference type="NCBIfam" id="TIGR01083">
    <property type="entry name" value="nth"/>
    <property type="match status" value="1"/>
</dbReference>
<dbReference type="EMBL" id="SIXC01000004">
    <property type="protein sequence ID" value="TBH80811.1"/>
    <property type="molecule type" value="Genomic_DNA"/>
</dbReference>
<dbReference type="GO" id="GO:0140078">
    <property type="term" value="F:class I DNA-(apurinic or apyrimidinic site) endonuclease activity"/>
    <property type="evidence" value="ECO:0007669"/>
    <property type="project" value="UniProtKB-EC"/>
</dbReference>
<dbReference type="Gene3D" id="1.10.340.30">
    <property type="entry name" value="Hypothetical protein, domain 2"/>
    <property type="match status" value="1"/>
</dbReference>
<dbReference type="InterPro" id="IPR004036">
    <property type="entry name" value="Endonuclease-III-like_CS2"/>
</dbReference>
<evidence type="ECO:0000256" key="9">
    <source>
        <dbReference type="ARBA" id="ARBA00023204"/>
    </source>
</evidence>
<dbReference type="Proteomes" id="UP000292919">
    <property type="component" value="Unassembled WGS sequence"/>
</dbReference>
<keyword evidence="8 12" id="KW-0238">DNA-binding</keyword>
<dbReference type="InterPro" id="IPR023170">
    <property type="entry name" value="HhH_base_excis_C"/>
</dbReference>
<dbReference type="GO" id="GO:0006285">
    <property type="term" value="P:base-excision repair, AP site formation"/>
    <property type="evidence" value="ECO:0007669"/>
    <property type="project" value="TreeGrafter"/>
</dbReference>
<name>A0A6H3FD51_9BACT</name>
<keyword evidence="15" id="KW-0255">Endonuclease</keyword>
<comment type="cofactor">
    <cofactor evidence="12">
        <name>[4Fe-4S] cluster</name>
        <dbReference type="ChEBI" id="CHEBI:49883"/>
    </cofactor>
    <text evidence="12">Binds 1 [4Fe-4S] cluster.</text>
</comment>
<feature type="region of interest" description="Disordered" evidence="13">
    <location>
        <begin position="211"/>
        <end position="230"/>
    </location>
</feature>
<evidence type="ECO:0000256" key="10">
    <source>
        <dbReference type="ARBA" id="ARBA00023239"/>
    </source>
</evidence>
<sequence length="230" mass="25321">MSTKNDRQERASRTLAALQARYPAPHTHLDARNAWELLVATVLAAQCTDARVNTVTPELFRRWPDAAALAEAAPEELEAVIRPTGFYHSKAKNLLGAARRLRDQFGGSVPQTLAELVTLPGVARKTANVVLFGAFGINEGLAVDTHVKRICYRLGLTDATDPVEVERDLMALLPREEWGDFNHRMVWFGREVCAARKPQCGQCPMEGFCPRREPPRAGGKGAPGRKVVLS</sequence>
<keyword evidence="16" id="KW-1185">Reference proteome</keyword>
<dbReference type="PIRSF" id="PIRSF001435">
    <property type="entry name" value="Nth"/>
    <property type="match status" value="1"/>
</dbReference>
<organism evidence="15 16">
    <name type="scientific">Desulfovibrio legallii</name>
    <dbReference type="NCBI Taxonomy" id="571438"/>
    <lineage>
        <taxon>Bacteria</taxon>
        <taxon>Pseudomonadati</taxon>
        <taxon>Thermodesulfobacteriota</taxon>
        <taxon>Desulfovibrionia</taxon>
        <taxon>Desulfovibrionales</taxon>
        <taxon>Desulfovibrionaceae</taxon>
        <taxon>Desulfovibrio</taxon>
    </lineage>
</organism>
<evidence type="ECO:0000256" key="2">
    <source>
        <dbReference type="ARBA" id="ARBA00022485"/>
    </source>
</evidence>
<dbReference type="EC" id="4.2.99.18" evidence="12"/>
<dbReference type="SMART" id="SM00525">
    <property type="entry name" value="FES"/>
    <property type="match status" value="1"/>
</dbReference>
<dbReference type="CDD" id="cd00056">
    <property type="entry name" value="ENDO3c"/>
    <property type="match status" value="1"/>
</dbReference>
<dbReference type="RefSeq" id="WP_118229401.1">
    <property type="nucleotide sequence ID" value="NZ_DBFBQU010000294.1"/>
</dbReference>
<dbReference type="SUPFAM" id="SSF48150">
    <property type="entry name" value="DNA-glycosylase"/>
    <property type="match status" value="1"/>
</dbReference>
<accession>A0A6H3FD51</accession>
<dbReference type="AlphaFoldDB" id="A0A6H3FD51"/>
<keyword evidence="3 12" id="KW-0479">Metal-binding</keyword>
<evidence type="ECO:0000256" key="7">
    <source>
        <dbReference type="ARBA" id="ARBA00023014"/>
    </source>
</evidence>
<keyword evidence="6 12" id="KW-0408">Iron</keyword>
<keyword evidence="5 12" id="KW-0378">Hydrolase</keyword>
<comment type="similarity">
    <text evidence="1 12">Belongs to the Nth/MutY family.</text>
</comment>
<reference evidence="15 16" key="1">
    <citation type="submission" date="2018-12" db="EMBL/GenBank/DDBJ databases">
        <title>First genome draft of Desulfovibrio legallis sp. nov.</title>
        <authorList>
            <person name="Ben Dhia O."/>
            <person name="Najjari A."/>
            <person name="Ferjani R."/>
            <person name="Fhoula I."/>
            <person name="Fardeau M.-L."/>
            <person name="Boudabbous A."/>
            <person name="Ouzari H.I."/>
        </authorList>
    </citation>
    <scope>NUCLEOTIDE SEQUENCE [LARGE SCALE GENOMIC DNA]</scope>
    <source>
        <strain evidence="15 16">H1T</strain>
    </source>
</reference>
<keyword evidence="10 12" id="KW-0456">Lyase</keyword>
<dbReference type="Pfam" id="PF00730">
    <property type="entry name" value="HhH-GPD"/>
    <property type="match status" value="1"/>
</dbReference>
<dbReference type="PANTHER" id="PTHR10359:SF18">
    <property type="entry name" value="ENDONUCLEASE III"/>
    <property type="match status" value="1"/>
</dbReference>
<dbReference type="PROSITE" id="PS01155">
    <property type="entry name" value="ENDONUCLEASE_III_2"/>
    <property type="match status" value="1"/>
</dbReference>
<evidence type="ECO:0000256" key="5">
    <source>
        <dbReference type="ARBA" id="ARBA00022801"/>
    </source>
</evidence>